<keyword evidence="1" id="KW-0479">Metal-binding</keyword>
<dbReference type="GO" id="GO:0016491">
    <property type="term" value="F:oxidoreductase activity"/>
    <property type="evidence" value="ECO:0007669"/>
    <property type="project" value="UniProtKB-KW"/>
</dbReference>
<evidence type="ECO:0000256" key="1">
    <source>
        <dbReference type="ARBA" id="ARBA00022723"/>
    </source>
</evidence>
<protein>
    <submittedName>
        <fullName evidence="7">Multicopper oxidase with three cupredoxin domains (Includes cell division protein FtsP and spore coat protein CotA)</fullName>
    </submittedName>
</protein>
<dbReference type="Gene3D" id="2.60.40.420">
    <property type="entry name" value="Cupredoxins - blue copper proteins"/>
    <property type="match status" value="2"/>
</dbReference>
<feature type="domain" description="Plastocyanin-like" evidence="6">
    <location>
        <begin position="95"/>
        <end position="207"/>
    </location>
</feature>
<keyword evidence="2" id="KW-0560">Oxidoreductase</keyword>
<evidence type="ECO:0000256" key="3">
    <source>
        <dbReference type="ARBA" id="ARBA00023008"/>
    </source>
</evidence>
<evidence type="ECO:0000256" key="2">
    <source>
        <dbReference type="ARBA" id="ARBA00023002"/>
    </source>
</evidence>
<dbReference type="AlphaFoldDB" id="A0A1T5L8H8"/>
<keyword evidence="7" id="KW-0131">Cell cycle</keyword>
<dbReference type="InterPro" id="IPR011706">
    <property type="entry name" value="Cu-oxidase_C"/>
</dbReference>
<dbReference type="OrthoDB" id="345021at2"/>
<keyword evidence="7" id="KW-0946">Virion</keyword>
<reference evidence="7 8" key="1">
    <citation type="submission" date="2017-02" db="EMBL/GenBank/DDBJ databases">
        <authorList>
            <person name="Peterson S.W."/>
        </authorList>
    </citation>
    <scope>NUCLEOTIDE SEQUENCE [LARGE SCALE GENOMIC DNA]</scope>
    <source>
        <strain evidence="7 8">DSM 21481</strain>
    </source>
</reference>
<dbReference type="Pfam" id="PF07731">
    <property type="entry name" value="Cu-oxidase_2"/>
    <property type="match status" value="1"/>
</dbReference>
<dbReference type="GO" id="GO:0005507">
    <property type="term" value="F:copper ion binding"/>
    <property type="evidence" value="ECO:0007669"/>
    <property type="project" value="InterPro"/>
</dbReference>
<dbReference type="PANTHER" id="PTHR11709:SF394">
    <property type="entry name" value="FI03373P-RELATED"/>
    <property type="match status" value="1"/>
</dbReference>
<dbReference type="CDD" id="cd04202">
    <property type="entry name" value="CuRO_D2_2dMcoN_like"/>
    <property type="match status" value="1"/>
</dbReference>
<dbReference type="Proteomes" id="UP000189777">
    <property type="component" value="Unassembled WGS sequence"/>
</dbReference>
<dbReference type="PANTHER" id="PTHR11709">
    <property type="entry name" value="MULTI-COPPER OXIDASE"/>
    <property type="match status" value="1"/>
</dbReference>
<evidence type="ECO:0000313" key="8">
    <source>
        <dbReference type="Proteomes" id="UP000189777"/>
    </source>
</evidence>
<feature type="transmembrane region" description="Helical" evidence="4">
    <location>
        <begin position="12"/>
        <end position="29"/>
    </location>
</feature>
<dbReference type="SUPFAM" id="SSF49503">
    <property type="entry name" value="Cupredoxins"/>
    <property type="match status" value="3"/>
</dbReference>
<proteinExistence type="predicted"/>
<dbReference type="PROSITE" id="PS00080">
    <property type="entry name" value="MULTICOPPER_OXIDASE2"/>
    <property type="match status" value="1"/>
</dbReference>
<dbReference type="EMBL" id="FUZQ01000005">
    <property type="protein sequence ID" value="SKC72327.1"/>
    <property type="molecule type" value="Genomic_DNA"/>
</dbReference>
<evidence type="ECO:0000313" key="7">
    <source>
        <dbReference type="EMBL" id="SKC72327.1"/>
    </source>
</evidence>
<evidence type="ECO:0000259" key="5">
    <source>
        <dbReference type="Pfam" id="PF07731"/>
    </source>
</evidence>
<name>A0A1T5L8H8_9MICO</name>
<keyword evidence="7" id="KW-0167">Capsid protein</keyword>
<keyword evidence="4" id="KW-0472">Membrane</keyword>
<gene>
    <name evidence="7" type="ORF">SAMN04324258_3139</name>
</gene>
<dbReference type="InterPro" id="IPR002355">
    <property type="entry name" value="Cu_oxidase_Cu_BS"/>
</dbReference>
<dbReference type="Pfam" id="PF07732">
    <property type="entry name" value="Cu-oxidase_3"/>
    <property type="match status" value="1"/>
</dbReference>
<keyword evidence="3" id="KW-0186">Copper</keyword>
<evidence type="ECO:0000259" key="6">
    <source>
        <dbReference type="Pfam" id="PF07732"/>
    </source>
</evidence>
<keyword evidence="4" id="KW-1133">Transmembrane helix</keyword>
<keyword evidence="8" id="KW-1185">Reference proteome</keyword>
<dbReference type="STRING" id="526729.SAMN04324258_3139"/>
<dbReference type="InterPro" id="IPR011707">
    <property type="entry name" value="Cu-oxidase-like_N"/>
</dbReference>
<sequence length="511" mass="52969">MAADRSPVLRRVVAGLVAAAVLVPLVLLWQTSRVPGRFSVTEAGALERGSGPRVTTLDGHDGHTGGHDAAATSVDALVAPSGPPDVAVTFTARAERVEIVPGTTVDAYTVNGTTPGPTLHATQGDLVEVTFVNESVPGGATLHWHGVDVPNAADGVAGVTQDAVPVGGSFTYRFVASDAGTYWYHSHQVSHEQVRKGLLGALVVSPSPGAPVAGGRDVARLLGDAVDVPALVHRYGPRRTVQGAPGDLPVDVPAGRAARVRVINTDNGVLPVWVGGAAFRLVAVDGTDVHDPPEVRDRAVVVPAGGRADLLVVAPADGSTARVELGGASAVVVGQDGAASAPTRRPKATLDPLTYGTPAPLGLDPARADRSFDYVVGRAPGFLDGKPGMHWTVNGHTYPDVPMFEVAQGDVVRMRIDNRSGVPHPMHLHGHHVVVLARDGVAASGSPWWTDSLEVGDGEAYDVAFVADNPGVWMDHCHNLPHATQGLVAHLMYTGVTTPYLLGHDSGNVPE</sequence>
<feature type="domain" description="Plastocyanin-like" evidence="5">
    <location>
        <begin position="389"/>
        <end position="492"/>
    </location>
</feature>
<organism evidence="7 8">
    <name type="scientific">Krasilnikoviella flava</name>
    <dbReference type="NCBI Taxonomy" id="526729"/>
    <lineage>
        <taxon>Bacteria</taxon>
        <taxon>Bacillati</taxon>
        <taxon>Actinomycetota</taxon>
        <taxon>Actinomycetes</taxon>
        <taxon>Micrococcales</taxon>
        <taxon>Promicromonosporaceae</taxon>
        <taxon>Krasilnikoviella</taxon>
    </lineage>
</organism>
<dbReference type="GO" id="GO:0051301">
    <property type="term" value="P:cell division"/>
    <property type="evidence" value="ECO:0007669"/>
    <property type="project" value="UniProtKB-KW"/>
</dbReference>
<keyword evidence="4" id="KW-0812">Transmembrane</keyword>
<accession>A0A1T5L8H8</accession>
<dbReference type="InterPro" id="IPR008972">
    <property type="entry name" value="Cupredoxin"/>
</dbReference>
<evidence type="ECO:0000256" key="4">
    <source>
        <dbReference type="SAM" id="Phobius"/>
    </source>
</evidence>
<keyword evidence="7" id="KW-0132">Cell division</keyword>
<dbReference type="InterPro" id="IPR045087">
    <property type="entry name" value="Cu-oxidase_fam"/>
</dbReference>